<dbReference type="AlphaFoldDB" id="A0A8S4QX08"/>
<sequence length="93" mass="10013">ILDSNCVTTAGAAMVPGSDTNNVDSAYNAESQVIRFAWYPVSLRPVTMYCDTAVLISQQALVAAKNSSTFLARRNLASLGRIYTSPKECCVYA</sequence>
<protein>
    <submittedName>
        <fullName evidence="1">Jg20536 protein</fullName>
    </submittedName>
</protein>
<organism evidence="1 2">
    <name type="scientific">Pararge aegeria aegeria</name>
    <dbReference type="NCBI Taxonomy" id="348720"/>
    <lineage>
        <taxon>Eukaryota</taxon>
        <taxon>Metazoa</taxon>
        <taxon>Ecdysozoa</taxon>
        <taxon>Arthropoda</taxon>
        <taxon>Hexapoda</taxon>
        <taxon>Insecta</taxon>
        <taxon>Pterygota</taxon>
        <taxon>Neoptera</taxon>
        <taxon>Endopterygota</taxon>
        <taxon>Lepidoptera</taxon>
        <taxon>Glossata</taxon>
        <taxon>Ditrysia</taxon>
        <taxon>Papilionoidea</taxon>
        <taxon>Nymphalidae</taxon>
        <taxon>Satyrinae</taxon>
        <taxon>Satyrini</taxon>
        <taxon>Parargina</taxon>
        <taxon>Pararge</taxon>
    </lineage>
</organism>
<accession>A0A8S4QX08</accession>
<evidence type="ECO:0000313" key="2">
    <source>
        <dbReference type="Proteomes" id="UP000838756"/>
    </source>
</evidence>
<feature type="non-terminal residue" evidence="1">
    <location>
        <position position="1"/>
    </location>
</feature>
<reference evidence="1" key="1">
    <citation type="submission" date="2022-03" db="EMBL/GenBank/DDBJ databases">
        <authorList>
            <person name="Lindestad O."/>
        </authorList>
    </citation>
    <scope>NUCLEOTIDE SEQUENCE</scope>
</reference>
<evidence type="ECO:0000313" key="1">
    <source>
        <dbReference type="EMBL" id="CAH2227065.1"/>
    </source>
</evidence>
<comment type="caution">
    <text evidence="1">The sequence shown here is derived from an EMBL/GenBank/DDBJ whole genome shotgun (WGS) entry which is preliminary data.</text>
</comment>
<name>A0A8S4QX08_9NEOP</name>
<dbReference type="EMBL" id="CAKXAJ010022347">
    <property type="protein sequence ID" value="CAH2227065.1"/>
    <property type="molecule type" value="Genomic_DNA"/>
</dbReference>
<keyword evidence="2" id="KW-1185">Reference proteome</keyword>
<proteinExistence type="predicted"/>
<gene>
    <name evidence="1" type="primary">jg20536</name>
    <name evidence="1" type="ORF">PAEG_LOCUS7600</name>
</gene>
<dbReference type="Proteomes" id="UP000838756">
    <property type="component" value="Unassembled WGS sequence"/>
</dbReference>